<dbReference type="KEGG" id="amq:AMETH_0747"/>
<dbReference type="EMBL" id="CP009110">
    <property type="protein sequence ID" value="AIJ20839.1"/>
    <property type="molecule type" value="Genomic_DNA"/>
</dbReference>
<proteinExistence type="predicted"/>
<evidence type="ECO:0000313" key="2">
    <source>
        <dbReference type="EMBL" id="AIJ20839.1"/>
    </source>
</evidence>
<reference evidence="2 3" key="1">
    <citation type="submission" date="2014-07" db="EMBL/GenBank/DDBJ databases">
        <title>Whole Genome Sequence of the Amycolatopsis methanolica 239.</title>
        <authorList>
            <person name="Tang B."/>
        </authorList>
    </citation>
    <scope>NUCLEOTIDE SEQUENCE [LARGE SCALE GENOMIC DNA]</scope>
    <source>
        <strain evidence="2 3">239</strain>
    </source>
</reference>
<evidence type="ECO:0000256" key="1">
    <source>
        <dbReference type="SAM" id="Phobius"/>
    </source>
</evidence>
<keyword evidence="3" id="KW-1185">Reference proteome</keyword>
<dbReference type="RefSeq" id="WP_017986699.1">
    <property type="nucleotide sequence ID" value="NZ_AQUL01000001.1"/>
</dbReference>
<feature type="transmembrane region" description="Helical" evidence="1">
    <location>
        <begin position="61"/>
        <end position="87"/>
    </location>
</feature>
<keyword evidence="1" id="KW-1133">Transmembrane helix</keyword>
<protein>
    <submittedName>
        <fullName evidence="2">Uncharacterized protein</fullName>
    </submittedName>
</protein>
<feature type="transmembrane region" description="Helical" evidence="1">
    <location>
        <begin position="12"/>
        <end position="36"/>
    </location>
</feature>
<dbReference type="HOGENOM" id="CLU_1944198_0_0_11"/>
<name>A0A076MJB2_AMYME</name>
<sequence length="129" mass="13798">MAEPAESDLRSVLRGCLGGLAWGALHIAVGIAWLLASEQAVGWYLTACGADHLEPSAGMGLLIVMIPKLIVFACYSAAACSILVWVTRRWTSRGLGLVAALAGAALLTWGFWLWEINWVVRPSLENSSC</sequence>
<dbReference type="Proteomes" id="UP000062973">
    <property type="component" value="Chromosome"/>
</dbReference>
<accession>A0A076MJB2</accession>
<evidence type="ECO:0000313" key="3">
    <source>
        <dbReference type="Proteomes" id="UP000062973"/>
    </source>
</evidence>
<dbReference type="AlphaFoldDB" id="A0A076MJB2"/>
<keyword evidence="1" id="KW-0812">Transmembrane</keyword>
<dbReference type="PATRIC" id="fig|1068978.7.peg.782"/>
<keyword evidence="1" id="KW-0472">Membrane</keyword>
<organism evidence="2 3">
    <name type="scientific">Amycolatopsis methanolica 239</name>
    <dbReference type="NCBI Taxonomy" id="1068978"/>
    <lineage>
        <taxon>Bacteria</taxon>
        <taxon>Bacillati</taxon>
        <taxon>Actinomycetota</taxon>
        <taxon>Actinomycetes</taxon>
        <taxon>Pseudonocardiales</taxon>
        <taxon>Pseudonocardiaceae</taxon>
        <taxon>Amycolatopsis</taxon>
        <taxon>Amycolatopsis methanolica group</taxon>
    </lineage>
</organism>
<gene>
    <name evidence="2" type="ORF">AMETH_0747</name>
</gene>
<feature type="transmembrane region" description="Helical" evidence="1">
    <location>
        <begin position="94"/>
        <end position="114"/>
    </location>
</feature>